<reference evidence="2 3" key="1">
    <citation type="submission" date="2019-03" db="EMBL/GenBank/DDBJ databases">
        <title>Single cell metagenomics reveals metabolic interactions within the superorganism composed of flagellate Streblomastix strix and complex community of Bacteroidetes bacteria on its surface.</title>
        <authorList>
            <person name="Treitli S.C."/>
            <person name="Kolisko M."/>
            <person name="Husnik F."/>
            <person name="Keeling P."/>
            <person name="Hampl V."/>
        </authorList>
    </citation>
    <scope>NUCLEOTIDE SEQUENCE [LARGE SCALE GENOMIC DNA]</scope>
    <source>
        <strain evidence="2">ST1C</strain>
    </source>
</reference>
<accession>A0A5J4UGR7</accession>
<name>A0A5J4UGR7_9EUKA</name>
<evidence type="ECO:0000313" key="3">
    <source>
        <dbReference type="Proteomes" id="UP000324800"/>
    </source>
</evidence>
<organism evidence="2 3">
    <name type="scientific">Streblomastix strix</name>
    <dbReference type="NCBI Taxonomy" id="222440"/>
    <lineage>
        <taxon>Eukaryota</taxon>
        <taxon>Metamonada</taxon>
        <taxon>Preaxostyla</taxon>
        <taxon>Oxymonadida</taxon>
        <taxon>Streblomastigidae</taxon>
        <taxon>Streblomastix</taxon>
    </lineage>
</organism>
<dbReference type="AlphaFoldDB" id="A0A5J4UGR7"/>
<evidence type="ECO:0000256" key="1">
    <source>
        <dbReference type="SAM" id="MobiDB-lite"/>
    </source>
</evidence>
<dbReference type="EMBL" id="SNRW01016388">
    <property type="protein sequence ID" value="KAA6369423.1"/>
    <property type="molecule type" value="Genomic_DNA"/>
</dbReference>
<sequence>MMIEQEKKKNASKDWKRRKGKKIHKSVRSQVKIQVCYNNQDLHNQPKQRVHLSVDCVEKEAESRLSANNARWTDADRVQLLVKNAERWIAENALKIVNNAIEFYVLNADNKHSAQNAKLLTERVAYIHVHAAQKSDVEIA</sequence>
<protein>
    <submittedName>
        <fullName evidence="2">Uncharacterized protein</fullName>
    </submittedName>
</protein>
<dbReference type="Proteomes" id="UP000324800">
    <property type="component" value="Unassembled WGS sequence"/>
</dbReference>
<feature type="compositionally biased region" description="Basic and acidic residues" evidence="1">
    <location>
        <begin position="1"/>
        <end position="14"/>
    </location>
</feature>
<proteinExistence type="predicted"/>
<gene>
    <name evidence="2" type="ORF">EZS28_035050</name>
</gene>
<feature type="region of interest" description="Disordered" evidence="1">
    <location>
        <begin position="1"/>
        <end position="26"/>
    </location>
</feature>
<comment type="caution">
    <text evidence="2">The sequence shown here is derived from an EMBL/GenBank/DDBJ whole genome shotgun (WGS) entry which is preliminary data.</text>
</comment>
<evidence type="ECO:0000313" key="2">
    <source>
        <dbReference type="EMBL" id="KAA6369423.1"/>
    </source>
</evidence>
<feature type="compositionally biased region" description="Basic residues" evidence="1">
    <location>
        <begin position="15"/>
        <end position="26"/>
    </location>
</feature>